<dbReference type="Proteomes" id="UP001465426">
    <property type="component" value="Unassembled WGS sequence"/>
</dbReference>
<feature type="domain" description="N-acetyltransferase" evidence="1">
    <location>
        <begin position="1"/>
        <end position="167"/>
    </location>
</feature>
<reference evidence="2 3" key="1">
    <citation type="submission" date="2024-03" db="EMBL/GenBank/DDBJ databases">
        <title>Human intestinal bacterial collection.</title>
        <authorList>
            <person name="Pauvert C."/>
            <person name="Hitch T.C.A."/>
            <person name="Clavel T."/>
        </authorList>
    </citation>
    <scope>NUCLEOTIDE SEQUENCE [LARGE SCALE GENOMIC DNA]</scope>
    <source>
        <strain evidence="2 3">CLA-SR-H024</strain>
    </source>
</reference>
<dbReference type="SUPFAM" id="SSF55729">
    <property type="entry name" value="Acyl-CoA N-acyltransferases (Nat)"/>
    <property type="match status" value="1"/>
</dbReference>
<dbReference type="RefSeq" id="WP_349205060.1">
    <property type="nucleotide sequence ID" value="NZ_JBBMFN010000042.1"/>
</dbReference>
<dbReference type="GO" id="GO:0016746">
    <property type="term" value="F:acyltransferase activity"/>
    <property type="evidence" value="ECO:0007669"/>
    <property type="project" value="UniProtKB-KW"/>
</dbReference>
<comment type="caution">
    <text evidence="2">The sequence shown here is derived from an EMBL/GenBank/DDBJ whole genome shotgun (WGS) entry which is preliminary data.</text>
</comment>
<gene>
    <name evidence="2" type="ORF">WMO63_15720</name>
</gene>
<dbReference type="Pfam" id="PF00583">
    <property type="entry name" value="Acetyltransf_1"/>
    <property type="match status" value="1"/>
</dbReference>
<organism evidence="2 3">
    <name type="scientific">Niallia hominis</name>
    <dbReference type="NCBI Taxonomy" id="3133173"/>
    <lineage>
        <taxon>Bacteria</taxon>
        <taxon>Bacillati</taxon>
        <taxon>Bacillota</taxon>
        <taxon>Bacilli</taxon>
        <taxon>Bacillales</taxon>
        <taxon>Bacillaceae</taxon>
        <taxon>Niallia</taxon>
    </lineage>
</organism>
<keyword evidence="3" id="KW-1185">Reference proteome</keyword>
<sequence>MVQLLAMDKNENIINKMEELYKQVWNKSIIERLIRHTTYEGFKGYIIISEEEGLLGFAYGYTSLPGQYYHELLFKEVSQKEYETWLKDCFEVVELAVHPLHRNKGYGNKLIHELLKEVDNKTAVLTTQVNNTVARHLYNRMGWIVIKEPFIPSEHEDPYVIMGKVLN</sequence>
<proteinExistence type="predicted"/>
<dbReference type="EMBL" id="JBBMFN010000042">
    <property type="protein sequence ID" value="MEQ2467102.1"/>
    <property type="molecule type" value="Genomic_DNA"/>
</dbReference>
<name>A0ABV1F456_9BACI</name>
<dbReference type="Gene3D" id="3.40.630.30">
    <property type="match status" value="1"/>
</dbReference>
<evidence type="ECO:0000313" key="3">
    <source>
        <dbReference type="Proteomes" id="UP001465426"/>
    </source>
</evidence>
<dbReference type="CDD" id="cd04301">
    <property type="entry name" value="NAT_SF"/>
    <property type="match status" value="1"/>
</dbReference>
<protein>
    <submittedName>
        <fullName evidence="2">GNAT family N-acetyltransferase</fullName>
        <ecNumber evidence="2">2.3.1.-</ecNumber>
    </submittedName>
</protein>
<keyword evidence="2" id="KW-0012">Acyltransferase</keyword>
<evidence type="ECO:0000259" key="1">
    <source>
        <dbReference type="PROSITE" id="PS51186"/>
    </source>
</evidence>
<accession>A0ABV1F456</accession>
<dbReference type="InterPro" id="IPR016181">
    <property type="entry name" value="Acyl_CoA_acyltransferase"/>
</dbReference>
<keyword evidence="2" id="KW-0808">Transferase</keyword>
<dbReference type="PROSITE" id="PS51186">
    <property type="entry name" value="GNAT"/>
    <property type="match status" value="1"/>
</dbReference>
<dbReference type="EC" id="2.3.1.-" evidence="2"/>
<evidence type="ECO:0000313" key="2">
    <source>
        <dbReference type="EMBL" id="MEQ2467102.1"/>
    </source>
</evidence>
<dbReference type="InterPro" id="IPR000182">
    <property type="entry name" value="GNAT_dom"/>
</dbReference>